<name>A0A9Q1CM56_HOLLE</name>
<dbReference type="EMBL" id="JAIZAY010000001">
    <property type="protein sequence ID" value="KAJ8047917.1"/>
    <property type="molecule type" value="Genomic_DNA"/>
</dbReference>
<evidence type="ECO:0000313" key="1">
    <source>
        <dbReference type="EMBL" id="KAJ8047917.1"/>
    </source>
</evidence>
<organism evidence="1 2">
    <name type="scientific">Holothuria leucospilota</name>
    <name type="common">Black long sea cucumber</name>
    <name type="synonym">Mertensiothuria leucospilota</name>
    <dbReference type="NCBI Taxonomy" id="206669"/>
    <lineage>
        <taxon>Eukaryota</taxon>
        <taxon>Metazoa</taxon>
        <taxon>Echinodermata</taxon>
        <taxon>Eleutherozoa</taxon>
        <taxon>Echinozoa</taxon>
        <taxon>Holothuroidea</taxon>
        <taxon>Aspidochirotacea</taxon>
        <taxon>Aspidochirotida</taxon>
        <taxon>Holothuriidae</taxon>
        <taxon>Holothuria</taxon>
    </lineage>
</organism>
<sequence length="184" mass="20798">MEKDLAQHIQDMANRLSVEKCVQLAFEFPVKNSVNVPENWTRVRKAGREWFLSFKKRRHLSIRTPEATSMARATAFNRHTVSEFFFFFNNISTVMDKYKFRAQDIYNVDESGLTTVQSPKQIVTEMGKKQVGSITSGERGELVTIVCTINAIGNTVPSTIHLPSGAIQGQLPHQGTSSICWVFN</sequence>
<dbReference type="Proteomes" id="UP001152320">
    <property type="component" value="Chromosome 1"/>
</dbReference>
<comment type="caution">
    <text evidence="1">The sequence shown here is derived from an EMBL/GenBank/DDBJ whole genome shotgun (WGS) entry which is preliminary data.</text>
</comment>
<reference evidence="1" key="1">
    <citation type="submission" date="2021-10" db="EMBL/GenBank/DDBJ databases">
        <title>Tropical sea cucumber genome reveals ecological adaptation and Cuvierian tubules defense mechanism.</title>
        <authorList>
            <person name="Chen T."/>
        </authorList>
    </citation>
    <scope>NUCLEOTIDE SEQUENCE</scope>
    <source>
        <strain evidence="1">Nanhai2018</strain>
        <tissue evidence="1">Muscle</tissue>
    </source>
</reference>
<proteinExistence type="predicted"/>
<keyword evidence="2" id="KW-1185">Reference proteome</keyword>
<evidence type="ECO:0000313" key="2">
    <source>
        <dbReference type="Proteomes" id="UP001152320"/>
    </source>
</evidence>
<dbReference type="AlphaFoldDB" id="A0A9Q1CM56"/>
<protein>
    <submittedName>
        <fullName evidence="1">Uncharacterized protein</fullName>
    </submittedName>
</protein>
<dbReference type="OrthoDB" id="6258697at2759"/>
<gene>
    <name evidence="1" type="ORF">HOLleu_00035</name>
</gene>
<accession>A0A9Q1CM56</accession>